<feature type="signal peptide" evidence="2">
    <location>
        <begin position="1"/>
        <end position="16"/>
    </location>
</feature>
<reference evidence="4" key="1">
    <citation type="journal article" date="2012" name="Nat. Genet.">
        <title>Whole-genome sequence of Schistosoma haematobium.</title>
        <authorList>
            <person name="Young N.D."/>
            <person name="Jex A.R."/>
            <person name="Li B."/>
            <person name="Liu S."/>
            <person name="Yang L."/>
            <person name="Xiong Z."/>
            <person name="Li Y."/>
            <person name="Cantacessi C."/>
            <person name="Hall R.S."/>
            <person name="Xu X."/>
            <person name="Chen F."/>
            <person name="Wu X."/>
            <person name="Zerlotini A."/>
            <person name="Oliveira G."/>
            <person name="Hofmann A."/>
            <person name="Zhang G."/>
            <person name="Fang X."/>
            <person name="Kang Y."/>
            <person name="Campbell B.E."/>
            <person name="Loukas A."/>
            <person name="Ranganathan S."/>
            <person name="Rollinson D."/>
            <person name="Rinaldi G."/>
            <person name="Brindley P.J."/>
            <person name="Yang H."/>
            <person name="Wang J."/>
            <person name="Wang J."/>
            <person name="Gasser R.B."/>
        </authorList>
    </citation>
    <scope>NUCLEOTIDE SEQUENCE</scope>
</reference>
<evidence type="ECO:0000313" key="4">
    <source>
        <dbReference type="EMBL" id="KAH9590685.1"/>
    </source>
</evidence>
<proteinExistence type="predicted"/>
<feature type="region of interest" description="Disordered" evidence="1">
    <location>
        <begin position="833"/>
        <end position="878"/>
    </location>
</feature>
<dbReference type="InterPro" id="IPR057731">
    <property type="entry name" value="STIL_N"/>
</dbReference>
<evidence type="ECO:0000259" key="3">
    <source>
        <dbReference type="Pfam" id="PF15253"/>
    </source>
</evidence>
<dbReference type="EMBL" id="AMPZ03000002">
    <property type="protein sequence ID" value="KAH9590685.1"/>
    <property type="molecule type" value="Genomic_DNA"/>
</dbReference>
<keyword evidence="2" id="KW-0732">Signal</keyword>
<dbReference type="AlphaFoldDB" id="A0A922LPA7"/>
<dbReference type="RefSeq" id="XP_051071046.1">
    <property type="nucleotide sequence ID" value="XM_051211015.1"/>
</dbReference>
<dbReference type="CTD" id="24597103"/>
<name>A0A922LPA7_SCHHA</name>
<organism evidence="4 5">
    <name type="scientific">Schistosoma haematobium</name>
    <name type="common">Blood fluke</name>
    <dbReference type="NCBI Taxonomy" id="6185"/>
    <lineage>
        <taxon>Eukaryota</taxon>
        <taxon>Metazoa</taxon>
        <taxon>Spiralia</taxon>
        <taxon>Lophotrochozoa</taxon>
        <taxon>Platyhelminthes</taxon>
        <taxon>Trematoda</taxon>
        <taxon>Digenea</taxon>
        <taxon>Strigeidida</taxon>
        <taxon>Schistosomatoidea</taxon>
        <taxon>Schistosomatidae</taxon>
        <taxon>Schistosoma</taxon>
    </lineage>
</organism>
<sequence>MSILSVLVFAIHILMASHVNKGQDNDTMFSFGSVSSQCSVKCMIPKKVCKLAYRMITQCRQNSLKTYLYGRYSFVGVSSLNVIVNRIEQNKQYCQSNIPDEFLIPFKLAKYDIFSSAESQSLDCAIQAIWNDYTLKPLSLDITNCIQFWAYACVTKNGNNRDGRIDKPQDLTSEMYFSKFKVECLVLDYLVNLTPIGKPSLVSSLLVKCLETPNFHLSEFTESSNDYYRGSEIRFGYLNITNTGKISLHLDTDATILTSSPIGIWISGVKGACDFRIWKACLQFLLINETQINRLVKGDYLGYMNSTNNSPMLLAVYLCDSSLPRFYETSIVYSCETDTCDSSVYMRLHRNSKDPVQLKFTLLSSLEDSVSLPKSSFENSEYFTWNLVKNISPKENLTILKDSVKQFCDSVNGLEYFEDKFVRLAIPTLFSATSQISARCVSEKQNSMKSNLNSHPSSGEFKNLDLSESNILEASLLSEEGVKTSYQNSRGSHSYRITSEQLDEESFPREPPRKSNGFIKSGESSDNNFNQEDIYNYDPNRYRNFPNPVTSSASVSPVSTTSTPNTGCTVNIGPKAVFSEIHSRFDIIDITMHFLPILSDLPMNQLERLEKIIANMLGKKKIGCLASDTSKNGLVRGNNQDCFNKHDIKRGISIGVNTTFVSSRTSFKNKERLSCDSLDNKDVQSSVCTRKSSFINDSLSVVQHHNKNVNYSRQDVFENYRPILQLKSSSPVHLKGIKKGELQMDLQYQSDTADKYSWLLANIQQVLNNRMRCDSAASAPHPDSNNITKIFFNQELRTSNSIPIVFHEKDDCVNYRVNSDKNPENFNRRVSNWLQSDPNKKSDNSSSSATKVNDTALTNGNYKRTDTHTYVDPSHSTNQLNVNQKLTVPESIQDIHLVNVKKRSENFLNSGCAGDTDQSIYLSSLVNKYLGNKAVGSGTVDTDSSIVVDYSLATLDYMKRHGIIECHGDDKCKQSTAPVINSTPTANHKNALHNYTCFKAQRDDSVCAPSSGPSSSIPFVSMDPKSPDIRGDLTSGESLPNIMNELGLDKLQMTQHTEICNPDTNYLSTLSDCSSEKDTSIRPILTVSEYSHIFDYEPNVINSPILDLERLRSLPKLL</sequence>
<reference evidence="4" key="3">
    <citation type="submission" date="2021-06" db="EMBL/GenBank/DDBJ databases">
        <title>Chromosome-level genome assembly for S. haematobium.</title>
        <authorList>
            <person name="Stroehlein A.J."/>
        </authorList>
    </citation>
    <scope>NUCLEOTIDE SEQUENCE</scope>
</reference>
<reference evidence="4" key="2">
    <citation type="journal article" date="2019" name="Gigascience">
        <title>High-quality Schistosoma haematobium genome achieved by single-molecule and long-range sequencing.</title>
        <authorList>
            <person name="Stroehlein A.J."/>
            <person name="Korhonen P.K."/>
            <person name="Chong T.M."/>
            <person name="Lim Y.L."/>
            <person name="Chan K.G."/>
            <person name="Webster B."/>
            <person name="Rollinson D."/>
            <person name="Brindley P.J."/>
            <person name="Gasser R.B."/>
            <person name="Young N.D."/>
        </authorList>
    </citation>
    <scope>NUCLEOTIDE SEQUENCE</scope>
</reference>
<protein>
    <recommendedName>
        <fullName evidence="3">STIL N-terminal domain-containing protein</fullName>
    </recommendedName>
</protein>
<comment type="caution">
    <text evidence="4">The sequence shown here is derived from an EMBL/GenBank/DDBJ whole genome shotgun (WGS) entry which is preliminary data.</text>
</comment>
<feature type="chain" id="PRO_5036835919" description="STIL N-terminal domain-containing protein" evidence="2">
    <location>
        <begin position="17"/>
        <end position="1118"/>
    </location>
</feature>
<dbReference type="GeneID" id="24597103"/>
<dbReference type="Proteomes" id="UP000471633">
    <property type="component" value="Unassembled WGS sequence"/>
</dbReference>
<evidence type="ECO:0000313" key="5">
    <source>
        <dbReference type="Proteomes" id="UP000471633"/>
    </source>
</evidence>
<feature type="region of interest" description="Disordered" evidence="1">
    <location>
        <begin position="482"/>
        <end position="525"/>
    </location>
</feature>
<feature type="compositionally biased region" description="Polar residues" evidence="1">
    <location>
        <begin position="484"/>
        <end position="500"/>
    </location>
</feature>
<feature type="domain" description="STIL N-terminal" evidence="3">
    <location>
        <begin position="231"/>
        <end position="332"/>
    </location>
</feature>
<accession>A0A922LPA7</accession>
<keyword evidence="5" id="KW-1185">Reference proteome</keyword>
<gene>
    <name evidence="4" type="ORF">MS3_00003273</name>
</gene>
<dbReference type="OrthoDB" id="76173at2759"/>
<evidence type="ECO:0000256" key="2">
    <source>
        <dbReference type="SAM" id="SignalP"/>
    </source>
</evidence>
<dbReference type="Pfam" id="PF15253">
    <property type="entry name" value="STIL_N"/>
    <property type="match status" value="1"/>
</dbReference>
<evidence type="ECO:0000256" key="1">
    <source>
        <dbReference type="SAM" id="MobiDB-lite"/>
    </source>
</evidence>
<feature type="compositionally biased region" description="Polar residues" evidence="1">
    <location>
        <begin position="849"/>
        <end position="862"/>
    </location>
</feature>
<reference evidence="4" key="4">
    <citation type="journal article" date="2022" name="PLoS Pathog.">
        <title>Chromosome-level genome of Schistosoma haematobium underpins genome-wide explorations of molecular variation.</title>
        <authorList>
            <person name="Stroehlein A.J."/>
            <person name="Korhonen P.K."/>
            <person name="Lee V.V."/>
            <person name="Ralph S.A."/>
            <person name="Mentink-Kane M."/>
            <person name="You H."/>
            <person name="McManus D.P."/>
            <person name="Tchuente L.T."/>
            <person name="Stothard J.R."/>
            <person name="Kaur P."/>
            <person name="Dudchenko O."/>
            <person name="Aiden E.L."/>
            <person name="Yang B."/>
            <person name="Yang H."/>
            <person name="Emery A.M."/>
            <person name="Webster B.L."/>
            <person name="Brindley P.J."/>
            <person name="Rollinson D."/>
            <person name="Chang B.C.H."/>
            <person name="Gasser R.B."/>
            <person name="Young N.D."/>
        </authorList>
    </citation>
    <scope>NUCLEOTIDE SEQUENCE</scope>
</reference>
<dbReference type="KEGG" id="shx:MS3_00003273"/>